<keyword evidence="2" id="KW-1185">Reference proteome</keyword>
<dbReference type="EMBL" id="BAABME010001796">
    <property type="protein sequence ID" value="GAA0151494.1"/>
    <property type="molecule type" value="Genomic_DNA"/>
</dbReference>
<accession>A0AAV3PIL4</accession>
<dbReference type="PANTHER" id="PTHR33702">
    <property type="entry name" value="BNAA09G40010D PROTEIN"/>
    <property type="match status" value="1"/>
</dbReference>
<organism evidence="1 2">
    <name type="scientific">Lithospermum erythrorhizon</name>
    <name type="common">Purple gromwell</name>
    <name type="synonym">Lithospermum officinale var. erythrorhizon</name>
    <dbReference type="NCBI Taxonomy" id="34254"/>
    <lineage>
        <taxon>Eukaryota</taxon>
        <taxon>Viridiplantae</taxon>
        <taxon>Streptophyta</taxon>
        <taxon>Embryophyta</taxon>
        <taxon>Tracheophyta</taxon>
        <taxon>Spermatophyta</taxon>
        <taxon>Magnoliopsida</taxon>
        <taxon>eudicotyledons</taxon>
        <taxon>Gunneridae</taxon>
        <taxon>Pentapetalae</taxon>
        <taxon>asterids</taxon>
        <taxon>lamiids</taxon>
        <taxon>Boraginales</taxon>
        <taxon>Boraginaceae</taxon>
        <taxon>Boraginoideae</taxon>
        <taxon>Lithospermeae</taxon>
        <taxon>Lithospermum</taxon>
    </lineage>
</organism>
<gene>
    <name evidence="1" type="ORF">LIER_10203</name>
</gene>
<proteinExistence type="predicted"/>
<name>A0AAV3PIL4_LITER</name>
<dbReference type="Proteomes" id="UP001454036">
    <property type="component" value="Unassembled WGS sequence"/>
</dbReference>
<evidence type="ECO:0000313" key="1">
    <source>
        <dbReference type="EMBL" id="GAA0151494.1"/>
    </source>
</evidence>
<evidence type="ECO:0000313" key="2">
    <source>
        <dbReference type="Proteomes" id="UP001454036"/>
    </source>
</evidence>
<reference evidence="1 2" key="1">
    <citation type="submission" date="2024-01" db="EMBL/GenBank/DDBJ databases">
        <title>The complete chloroplast genome sequence of Lithospermum erythrorhizon: insights into the phylogenetic relationship among Boraginaceae species and the maternal lineages of purple gromwells.</title>
        <authorList>
            <person name="Okada T."/>
            <person name="Watanabe K."/>
        </authorList>
    </citation>
    <scope>NUCLEOTIDE SEQUENCE [LARGE SCALE GENOMIC DNA]</scope>
</reference>
<dbReference type="PANTHER" id="PTHR33702:SF5">
    <property type="entry name" value="OS01G0308600 PROTEIN"/>
    <property type="match status" value="1"/>
</dbReference>
<dbReference type="AlphaFoldDB" id="A0AAV3PIL4"/>
<protein>
    <submittedName>
        <fullName evidence="1">Uncharacterized protein</fullName>
    </submittedName>
</protein>
<sequence>MEIQYPDYRSRFWRSKYKRLDDLNRKFKKVKSIKLGRATSSVRKARGSRKFPRLKLVSPIKLLVGIHDAYIDKMISLTGSNV</sequence>
<comment type="caution">
    <text evidence="1">The sequence shown here is derived from an EMBL/GenBank/DDBJ whole genome shotgun (WGS) entry which is preliminary data.</text>
</comment>